<dbReference type="AlphaFoldDB" id="A0A3A4NT56"/>
<evidence type="ECO:0000256" key="7">
    <source>
        <dbReference type="SAM" id="Coils"/>
    </source>
</evidence>
<dbReference type="SUPFAM" id="SSF51161">
    <property type="entry name" value="Trimeric LpxA-like enzymes"/>
    <property type="match status" value="1"/>
</dbReference>
<dbReference type="InterPro" id="IPR001451">
    <property type="entry name" value="Hexapep"/>
</dbReference>
<dbReference type="CDD" id="cd03352">
    <property type="entry name" value="LbH_LpxD"/>
    <property type="match status" value="1"/>
</dbReference>
<dbReference type="Pfam" id="PF00132">
    <property type="entry name" value="Hexapep"/>
    <property type="match status" value="2"/>
</dbReference>
<dbReference type="InterPro" id="IPR020573">
    <property type="entry name" value="UDP_GlcNAc_AcTrfase_non-rep"/>
</dbReference>
<evidence type="ECO:0000259" key="8">
    <source>
        <dbReference type="Pfam" id="PF04613"/>
    </source>
</evidence>
<dbReference type="GO" id="GO:0016410">
    <property type="term" value="F:N-acyltransferase activity"/>
    <property type="evidence" value="ECO:0007669"/>
    <property type="project" value="InterPro"/>
</dbReference>
<name>A0A3A4NT56_ABYX5</name>
<protein>
    <submittedName>
        <fullName evidence="9">UDP-3-O-(3-hydroxymyristoyl)glucosamine N-acyltransferase</fullName>
        <ecNumber evidence="9">2.3.1.191</ecNumber>
    </submittedName>
</protein>
<proteinExistence type="predicted"/>
<dbReference type="GO" id="GO:0103118">
    <property type="term" value="F:UDP-3-O-[(3R)-3-hydroxyacyl]-glucosamine N-acyltransferase activity"/>
    <property type="evidence" value="ECO:0007669"/>
    <property type="project" value="UniProtKB-EC"/>
</dbReference>
<dbReference type="GO" id="GO:0009245">
    <property type="term" value="P:lipid A biosynthetic process"/>
    <property type="evidence" value="ECO:0007669"/>
    <property type="project" value="UniProtKB-KW"/>
</dbReference>
<dbReference type="Gene3D" id="2.160.10.10">
    <property type="entry name" value="Hexapeptide repeat proteins"/>
    <property type="match status" value="1"/>
</dbReference>
<comment type="caution">
    <text evidence="9">The sequence shown here is derived from an EMBL/GenBank/DDBJ whole genome shotgun (WGS) entry which is preliminary data.</text>
</comment>
<evidence type="ECO:0000256" key="6">
    <source>
        <dbReference type="ARBA" id="ARBA00023315"/>
    </source>
</evidence>
<dbReference type="Proteomes" id="UP000265882">
    <property type="component" value="Unassembled WGS sequence"/>
</dbReference>
<dbReference type="GO" id="GO:0016020">
    <property type="term" value="C:membrane"/>
    <property type="evidence" value="ECO:0007669"/>
    <property type="project" value="GOC"/>
</dbReference>
<keyword evidence="5" id="KW-0443">Lipid metabolism</keyword>
<accession>A0A3A4NT56</accession>
<keyword evidence="3 9" id="KW-0808">Transferase</keyword>
<dbReference type="NCBIfam" id="NF002060">
    <property type="entry name" value="PRK00892.1"/>
    <property type="match status" value="1"/>
</dbReference>
<keyword evidence="7" id="KW-0175">Coiled coil</keyword>
<dbReference type="EMBL" id="QZKU01000044">
    <property type="protein sequence ID" value="RJP23617.1"/>
    <property type="molecule type" value="Genomic_DNA"/>
</dbReference>
<keyword evidence="1" id="KW-0444">Lipid biosynthesis</keyword>
<organism evidence="9 10">
    <name type="scientific">Abyssobacteria bacterium (strain SURF_5)</name>
    <dbReference type="NCBI Taxonomy" id="2093360"/>
    <lineage>
        <taxon>Bacteria</taxon>
        <taxon>Pseudomonadati</taxon>
        <taxon>Candidatus Hydrogenedentota</taxon>
        <taxon>Candidatus Abyssobacteria</taxon>
    </lineage>
</organism>
<reference evidence="9 10" key="1">
    <citation type="journal article" date="2017" name="ISME J.">
        <title>Energy and carbon metabolisms in a deep terrestrial subsurface fluid microbial community.</title>
        <authorList>
            <person name="Momper L."/>
            <person name="Jungbluth S.P."/>
            <person name="Lee M.D."/>
            <person name="Amend J.P."/>
        </authorList>
    </citation>
    <scope>NUCLEOTIDE SEQUENCE [LARGE SCALE GENOMIC DNA]</scope>
    <source>
        <strain evidence="9">SURF_5</strain>
    </source>
</reference>
<gene>
    <name evidence="9" type="primary">lpxD</name>
    <name evidence="9" type="ORF">C4520_05875</name>
</gene>
<feature type="coiled-coil region" evidence="7">
    <location>
        <begin position="319"/>
        <end position="346"/>
    </location>
</feature>
<evidence type="ECO:0000256" key="2">
    <source>
        <dbReference type="ARBA" id="ARBA00022556"/>
    </source>
</evidence>
<dbReference type="InterPro" id="IPR007691">
    <property type="entry name" value="LpxD"/>
</dbReference>
<feature type="domain" description="UDP-3-O-[3-hydroxymyristoyl] glucosamine N-acyltransferase non-repeat region" evidence="8">
    <location>
        <begin position="22"/>
        <end position="87"/>
    </location>
</feature>
<dbReference type="NCBIfam" id="TIGR01853">
    <property type="entry name" value="lipid_A_lpxD"/>
    <property type="match status" value="1"/>
</dbReference>
<dbReference type="Gene3D" id="3.40.1390.10">
    <property type="entry name" value="MurE/MurF, N-terminal domain"/>
    <property type="match status" value="1"/>
</dbReference>
<keyword evidence="6 9" id="KW-0012">Acyltransferase</keyword>
<keyword evidence="4" id="KW-0677">Repeat</keyword>
<dbReference type="PANTHER" id="PTHR43378">
    <property type="entry name" value="UDP-3-O-ACYLGLUCOSAMINE N-ACYLTRANSFERASE"/>
    <property type="match status" value="1"/>
</dbReference>
<evidence type="ECO:0000256" key="5">
    <source>
        <dbReference type="ARBA" id="ARBA00023098"/>
    </source>
</evidence>
<evidence type="ECO:0000313" key="9">
    <source>
        <dbReference type="EMBL" id="RJP23617.1"/>
    </source>
</evidence>
<evidence type="ECO:0000256" key="3">
    <source>
        <dbReference type="ARBA" id="ARBA00022679"/>
    </source>
</evidence>
<dbReference type="Pfam" id="PF04613">
    <property type="entry name" value="LpxD"/>
    <property type="match status" value="1"/>
</dbReference>
<dbReference type="EC" id="2.3.1.191" evidence="9"/>
<keyword evidence="2" id="KW-0441">Lipid A biosynthesis</keyword>
<dbReference type="InterPro" id="IPR011004">
    <property type="entry name" value="Trimer_LpxA-like_sf"/>
</dbReference>
<evidence type="ECO:0000313" key="10">
    <source>
        <dbReference type="Proteomes" id="UP000265882"/>
    </source>
</evidence>
<sequence>MKKSLGEIAKLIDGTVEGDEETLITGVAGIKDAKAGDITFLANPKYLPLLHTTQASAIIVADNAPPCSNNLVRTRHPYLAFVEILKLYSVQPPPPQGIHPSAIIGENVRLAEGVALHAGVFLESGCSIGARSVLYPGVCVGAGADIGADCTIYPRVVVARNVSIGNDVIIHMGAVIGSVSPEQMVLYSNTEDTGKTVFIENDVEVGANVAIDGSFSGSPTVIGSGTKIDNLVHIGSGARVGNNCIVVSHSSIGADCTVGNGVTIAGQASILDGRTVGEGTIVAARSGVTEDIEAHQIVSGFPASNHEKWLRVYASMKRLPTIIKELRELEKRMHQMEKLERAETDDH</sequence>
<dbReference type="PANTHER" id="PTHR43378:SF2">
    <property type="entry name" value="UDP-3-O-ACYLGLUCOSAMINE N-ACYLTRANSFERASE 1, MITOCHONDRIAL-RELATED"/>
    <property type="match status" value="1"/>
</dbReference>
<evidence type="ECO:0000256" key="1">
    <source>
        <dbReference type="ARBA" id="ARBA00022516"/>
    </source>
</evidence>
<evidence type="ECO:0000256" key="4">
    <source>
        <dbReference type="ARBA" id="ARBA00022737"/>
    </source>
</evidence>